<dbReference type="RefSeq" id="WP_111343669.1">
    <property type="nucleotide sequence ID" value="NZ_QHHQ01000001.1"/>
</dbReference>
<dbReference type="EMBL" id="QHHQ01000001">
    <property type="protein sequence ID" value="RAI04296.1"/>
    <property type="molecule type" value="Genomic_DNA"/>
</dbReference>
<protein>
    <submittedName>
        <fullName evidence="1">Sulfotransferase</fullName>
    </submittedName>
</protein>
<accession>A0A8B2P2C9</accession>
<gene>
    <name evidence="1" type="ORF">DLJ53_07585</name>
</gene>
<sequence length="295" mass="33161">MPEPLFILCPPRSFSSIVCGIVGQHPQCYGLPELNLFLADDVRGLWHGPMSMPIFRDGLLRALAELHDGEQTDDTVMRARAWITAHLDWDTRKLFDHLQELVGPRILVEKSPSIVSRDDYIARMLRIFPDANILHLTRHPATNGESIIALRNRFDALQAVARGPAADPERMWNRCHEVILKATSDLPLGQCMRIKGETLLSDLDCYLTQICEWLDIDTSRSAFDAMMRPETSPYARPGPKGALRGNDPNFLSNPAIDQARLARINSPSLEASVPWGDGGILSERTRKLAMRFGYH</sequence>
<keyword evidence="2" id="KW-1185">Reference proteome</keyword>
<dbReference type="Gene3D" id="3.40.50.300">
    <property type="entry name" value="P-loop containing nucleotide triphosphate hydrolases"/>
    <property type="match status" value="1"/>
</dbReference>
<comment type="caution">
    <text evidence="1">The sequence shown here is derived from an EMBL/GenBank/DDBJ whole genome shotgun (WGS) entry which is preliminary data.</text>
</comment>
<proteinExistence type="predicted"/>
<dbReference type="Pfam" id="PF13469">
    <property type="entry name" value="Sulfotransfer_3"/>
    <property type="match status" value="1"/>
</dbReference>
<dbReference type="SUPFAM" id="SSF52540">
    <property type="entry name" value="P-loop containing nucleoside triphosphate hydrolases"/>
    <property type="match status" value="1"/>
</dbReference>
<keyword evidence="1" id="KW-0808">Transferase</keyword>
<dbReference type="AlphaFoldDB" id="A0A8B2P2C9"/>
<dbReference type="InterPro" id="IPR027417">
    <property type="entry name" value="P-loop_NTPase"/>
</dbReference>
<organism evidence="1 2">
    <name type="scientific">Acuticoccus sediminis</name>
    <dbReference type="NCBI Taxonomy" id="2184697"/>
    <lineage>
        <taxon>Bacteria</taxon>
        <taxon>Pseudomonadati</taxon>
        <taxon>Pseudomonadota</taxon>
        <taxon>Alphaproteobacteria</taxon>
        <taxon>Hyphomicrobiales</taxon>
        <taxon>Amorphaceae</taxon>
        <taxon>Acuticoccus</taxon>
    </lineage>
</organism>
<name>A0A8B2P2C9_9HYPH</name>
<reference evidence="1 2" key="1">
    <citation type="submission" date="2018-05" db="EMBL/GenBank/DDBJ databases">
        <title>Acuticoccus sediminis sp. nov., isolated from deep-sea sediment of Indian Ocean.</title>
        <authorList>
            <person name="Liu X."/>
            <person name="Lai Q."/>
            <person name="Du Y."/>
            <person name="Sun F."/>
            <person name="Zhang X."/>
            <person name="Wang S."/>
            <person name="Shao Z."/>
        </authorList>
    </citation>
    <scope>NUCLEOTIDE SEQUENCE [LARGE SCALE GENOMIC DNA]</scope>
    <source>
        <strain evidence="1 2">PTG4-2</strain>
    </source>
</reference>
<dbReference type="GO" id="GO:0016740">
    <property type="term" value="F:transferase activity"/>
    <property type="evidence" value="ECO:0007669"/>
    <property type="project" value="UniProtKB-KW"/>
</dbReference>
<evidence type="ECO:0000313" key="1">
    <source>
        <dbReference type="EMBL" id="RAI04296.1"/>
    </source>
</evidence>
<dbReference type="OrthoDB" id="1441538at2"/>
<evidence type="ECO:0000313" key="2">
    <source>
        <dbReference type="Proteomes" id="UP000249590"/>
    </source>
</evidence>
<dbReference type="Proteomes" id="UP000249590">
    <property type="component" value="Unassembled WGS sequence"/>
</dbReference>